<comment type="caution">
    <text evidence="1">The sequence shown here is derived from an EMBL/GenBank/DDBJ whole genome shotgun (WGS) entry which is preliminary data.</text>
</comment>
<dbReference type="AlphaFoldDB" id="A0AAN9K7W2"/>
<proteinExistence type="predicted"/>
<keyword evidence="2" id="KW-1185">Reference proteome</keyword>
<accession>A0AAN9K7W2</accession>
<dbReference type="Proteomes" id="UP001359559">
    <property type="component" value="Unassembled WGS sequence"/>
</dbReference>
<dbReference type="EMBL" id="JAYKXN010000002">
    <property type="protein sequence ID" value="KAK7311576.1"/>
    <property type="molecule type" value="Genomic_DNA"/>
</dbReference>
<sequence>MSFFAHPTCHAIMDPAASYPLYPRCRQSSPTPIATSSYLKTLGVRHPPAIFLLNFVSLTLSHRKNSSNHLALASNTSSHNITSQFFFCYY</sequence>
<evidence type="ECO:0000313" key="2">
    <source>
        <dbReference type="Proteomes" id="UP001359559"/>
    </source>
</evidence>
<evidence type="ECO:0000313" key="1">
    <source>
        <dbReference type="EMBL" id="KAK7311576.1"/>
    </source>
</evidence>
<reference evidence="1 2" key="1">
    <citation type="submission" date="2024-01" db="EMBL/GenBank/DDBJ databases">
        <title>The genomes of 5 underutilized Papilionoideae crops provide insights into root nodulation and disease resistance.</title>
        <authorList>
            <person name="Yuan L."/>
        </authorList>
    </citation>
    <scope>NUCLEOTIDE SEQUENCE [LARGE SCALE GENOMIC DNA]</scope>
    <source>
        <strain evidence="1">LY-2023</strain>
        <tissue evidence="1">Leaf</tissue>
    </source>
</reference>
<name>A0AAN9K7W2_CLITE</name>
<gene>
    <name evidence="1" type="ORF">RJT34_09813</name>
</gene>
<protein>
    <submittedName>
        <fullName evidence="1">Uncharacterized protein</fullName>
    </submittedName>
</protein>
<organism evidence="1 2">
    <name type="scientific">Clitoria ternatea</name>
    <name type="common">Butterfly pea</name>
    <dbReference type="NCBI Taxonomy" id="43366"/>
    <lineage>
        <taxon>Eukaryota</taxon>
        <taxon>Viridiplantae</taxon>
        <taxon>Streptophyta</taxon>
        <taxon>Embryophyta</taxon>
        <taxon>Tracheophyta</taxon>
        <taxon>Spermatophyta</taxon>
        <taxon>Magnoliopsida</taxon>
        <taxon>eudicotyledons</taxon>
        <taxon>Gunneridae</taxon>
        <taxon>Pentapetalae</taxon>
        <taxon>rosids</taxon>
        <taxon>fabids</taxon>
        <taxon>Fabales</taxon>
        <taxon>Fabaceae</taxon>
        <taxon>Papilionoideae</taxon>
        <taxon>50 kb inversion clade</taxon>
        <taxon>NPAAA clade</taxon>
        <taxon>indigoferoid/millettioid clade</taxon>
        <taxon>Phaseoleae</taxon>
        <taxon>Clitoria</taxon>
    </lineage>
</organism>